<gene>
    <name evidence="1" type="ORF">ACFO3P_05810</name>
</gene>
<comment type="caution">
    <text evidence="1">The sequence shown here is derived from an EMBL/GenBank/DDBJ whole genome shotgun (WGS) entry which is preliminary data.</text>
</comment>
<name>A0ABV9JVB0_9BACI</name>
<dbReference type="EMBL" id="JBHSFT010000008">
    <property type="protein sequence ID" value="MFC4661730.1"/>
    <property type="molecule type" value="Genomic_DNA"/>
</dbReference>
<evidence type="ECO:0000313" key="2">
    <source>
        <dbReference type="Proteomes" id="UP001595988"/>
    </source>
</evidence>
<evidence type="ECO:0000313" key="1">
    <source>
        <dbReference type="EMBL" id="MFC4661730.1"/>
    </source>
</evidence>
<dbReference type="RefSeq" id="WP_379542262.1">
    <property type="nucleotide sequence ID" value="NZ_JBHSFT010000008.1"/>
</dbReference>
<organism evidence="1 2">
    <name type="scientific">Oceanobacillus aidingensis</name>
    <dbReference type="NCBI Taxonomy" id="645964"/>
    <lineage>
        <taxon>Bacteria</taxon>
        <taxon>Bacillati</taxon>
        <taxon>Bacillota</taxon>
        <taxon>Bacilli</taxon>
        <taxon>Bacillales</taxon>
        <taxon>Bacillaceae</taxon>
        <taxon>Oceanobacillus</taxon>
    </lineage>
</organism>
<dbReference type="Proteomes" id="UP001595988">
    <property type="component" value="Unassembled WGS sequence"/>
</dbReference>
<sequence length="139" mass="16192">MNEAWLVELNGSVNNIERRNGVNDTDTLGFIEDFKRMKLDEGIKCYFFKGIGEKAELILYFFYDSRLIQVSFDEGDYILKATNYNQVSSIELIASWHDKNDKKLNISLNKEPIILDSNKKEKQAKNIEEIYLQLCNQAI</sequence>
<keyword evidence="2" id="KW-1185">Reference proteome</keyword>
<protein>
    <submittedName>
        <fullName evidence="1">Uncharacterized protein</fullName>
    </submittedName>
</protein>
<reference evidence="2" key="1">
    <citation type="journal article" date="2019" name="Int. J. Syst. Evol. Microbiol.">
        <title>The Global Catalogue of Microorganisms (GCM) 10K type strain sequencing project: providing services to taxonomists for standard genome sequencing and annotation.</title>
        <authorList>
            <consortium name="The Broad Institute Genomics Platform"/>
            <consortium name="The Broad Institute Genome Sequencing Center for Infectious Disease"/>
            <person name="Wu L."/>
            <person name="Ma J."/>
        </authorList>
    </citation>
    <scope>NUCLEOTIDE SEQUENCE [LARGE SCALE GENOMIC DNA]</scope>
    <source>
        <strain evidence="2">CCUG 37257</strain>
    </source>
</reference>
<proteinExistence type="predicted"/>
<accession>A0ABV9JVB0</accession>